<organism evidence="5 6">
    <name type="scientific">Luedemannella flava</name>
    <dbReference type="NCBI Taxonomy" id="349316"/>
    <lineage>
        <taxon>Bacteria</taxon>
        <taxon>Bacillati</taxon>
        <taxon>Actinomycetota</taxon>
        <taxon>Actinomycetes</taxon>
        <taxon>Micromonosporales</taxon>
        <taxon>Micromonosporaceae</taxon>
        <taxon>Luedemannella</taxon>
    </lineage>
</organism>
<dbReference type="SUPFAM" id="SSF46785">
    <property type="entry name" value="Winged helix' DNA-binding domain"/>
    <property type="match status" value="1"/>
</dbReference>
<dbReference type="Gene3D" id="1.10.10.10">
    <property type="entry name" value="Winged helix-like DNA-binding domain superfamily/Winged helix DNA-binding domain"/>
    <property type="match status" value="1"/>
</dbReference>
<keyword evidence="3" id="KW-0804">Transcription</keyword>
<evidence type="ECO:0000256" key="1">
    <source>
        <dbReference type="ARBA" id="ARBA00023015"/>
    </source>
</evidence>
<dbReference type="Pfam" id="PF07729">
    <property type="entry name" value="FCD"/>
    <property type="match status" value="1"/>
</dbReference>
<keyword evidence="2" id="KW-0238">DNA-binding</keyword>
<dbReference type="InterPro" id="IPR036390">
    <property type="entry name" value="WH_DNA-bd_sf"/>
</dbReference>
<dbReference type="InterPro" id="IPR011711">
    <property type="entry name" value="GntR_C"/>
</dbReference>
<proteinExistence type="predicted"/>
<evidence type="ECO:0000256" key="3">
    <source>
        <dbReference type="ARBA" id="ARBA00023163"/>
    </source>
</evidence>
<dbReference type="Pfam" id="PF00392">
    <property type="entry name" value="GntR"/>
    <property type="match status" value="1"/>
</dbReference>
<sequence length="231" mass="25443">MRGGTVIATPPRPTVARAAKTAQSWAVDVLREQIMLGQIRPGDRLRQVEIAAELELSTTPVREAFRSLATEGLVQIDEHRGVVVRKLTLEECIEMQELIAIVEPDNLRHAVPRMDAATLAEADAICRKMDRADVGNRYALLNRELHLTLARASGRQRAIALLAELLTLNALHVPSDSTRLPGRRAQAQREHRALVEAARAGDAEEAARVVYEHCQPILTLLRGDLARNGNG</sequence>
<dbReference type="SUPFAM" id="SSF48008">
    <property type="entry name" value="GntR ligand-binding domain-like"/>
    <property type="match status" value="1"/>
</dbReference>
<protein>
    <submittedName>
        <fullName evidence="5">GntR family transcriptional regulator</fullName>
    </submittedName>
</protein>
<dbReference type="EMBL" id="BAAALT010000003">
    <property type="protein sequence ID" value="GAA1782777.1"/>
    <property type="molecule type" value="Genomic_DNA"/>
</dbReference>
<dbReference type="SMART" id="SM00345">
    <property type="entry name" value="HTH_GNTR"/>
    <property type="match status" value="1"/>
</dbReference>
<dbReference type="PANTHER" id="PTHR43537">
    <property type="entry name" value="TRANSCRIPTIONAL REGULATOR, GNTR FAMILY"/>
    <property type="match status" value="1"/>
</dbReference>
<evidence type="ECO:0000256" key="2">
    <source>
        <dbReference type="ARBA" id="ARBA00023125"/>
    </source>
</evidence>
<dbReference type="SMART" id="SM00895">
    <property type="entry name" value="FCD"/>
    <property type="match status" value="1"/>
</dbReference>
<dbReference type="CDD" id="cd07377">
    <property type="entry name" value="WHTH_GntR"/>
    <property type="match status" value="1"/>
</dbReference>
<keyword evidence="1" id="KW-0805">Transcription regulation</keyword>
<dbReference type="InterPro" id="IPR000524">
    <property type="entry name" value="Tscrpt_reg_HTH_GntR"/>
</dbReference>
<gene>
    <name evidence="5" type="ORF">GCM10009682_01070</name>
</gene>
<name>A0ABN2LBQ7_9ACTN</name>
<evidence type="ECO:0000313" key="5">
    <source>
        <dbReference type="EMBL" id="GAA1782777.1"/>
    </source>
</evidence>
<dbReference type="PROSITE" id="PS50949">
    <property type="entry name" value="HTH_GNTR"/>
    <property type="match status" value="1"/>
</dbReference>
<dbReference type="InterPro" id="IPR008920">
    <property type="entry name" value="TF_FadR/GntR_C"/>
</dbReference>
<dbReference type="Proteomes" id="UP001500218">
    <property type="component" value="Unassembled WGS sequence"/>
</dbReference>
<reference evidence="5 6" key="1">
    <citation type="journal article" date="2019" name="Int. J. Syst. Evol. Microbiol.">
        <title>The Global Catalogue of Microorganisms (GCM) 10K type strain sequencing project: providing services to taxonomists for standard genome sequencing and annotation.</title>
        <authorList>
            <consortium name="The Broad Institute Genomics Platform"/>
            <consortium name="The Broad Institute Genome Sequencing Center for Infectious Disease"/>
            <person name="Wu L."/>
            <person name="Ma J."/>
        </authorList>
    </citation>
    <scope>NUCLEOTIDE SEQUENCE [LARGE SCALE GENOMIC DNA]</scope>
    <source>
        <strain evidence="5 6">JCM 13250</strain>
    </source>
</reference>
<evidence type="ECO:0000313" key="6">
    <source>
        <dbReference type="Proteomes" id="UP001500218"/>
    </source>
</evidence>
<accession>A0ABN2LBQ7</accession>
<comment type="caution">
    <text evidence="5">The sequence shown here is derived from an EMBL/GenBank/DDBJ whole genome shotgun (WGS) entry which is preliminary data.</text>
</comment>
<evidence type="ECO:0000259" key="4">
    <source>
        <dbReference type="PROSITE" id="PS50949"/>
    </source>
</evidence>
<dbReference type="InterPro" id="IPR036388">
    <property type="entry name" value="WH-like_DNA-bd_sf"/>
</dbReference>
<keyword evidence="6" id="KW-1185">Reference proteome</keyword>
<dbReference type="Gene3D" id="1.20.120.530">
    <property type="entry name" value="GntR ligand-binding domain-like"/>
    <property type="match status" value="1"/>
</dbReference>
<dbReference type="PANTHER" id="PTHR43537:SF24">
    <property type="entry name" value="GLUCONATE OPERON TRANSCRIPTIONAL REPRESSOR"/>
    <property type="match status" value="1"/>
</dbReference>
<feature type="domain" description="HTH gntR-type" evidence="4">
    <location>
        <begin position="20"/>
        <end position="87"/>
    </location>
</feature>